<feature type="transmembrane region" description="Helical" evidence="6">
    <location>
        <begin position="154"/>
        <end position="171"/>
    </location>
</feature>
<evidence type="ECO:0000259" key="7">
    <source>
        <dbReference type="Pfam" id="PF00892"/>
    </source>
</evidence>
<comment type="similarity">
    <text evidence="2">Belongs to the EamA transporter family.</text>
</comment>
<dbReference type="EMBL" id="JAHDTB010000001">
    <property type="protein sequence ID" value="MBW8286111.1"/>
    <property type="molecule type" value="Genomic_DNA"/>
</dbReference>
<evidence type="ECO:0000313" key="9">
    <source>
        <dbReference type="Proteomes" id="UP000711178"/>
    </source>
</evidence>
<dbReference type="Pfam" id="PF00892">
    <property type="entry name" value="EamA"/>
    <property type="match status" value="2"/>
</dbReference>
<keyword evidence="4 6" id="KW-1133">Transmembrane helix</keyword>
<comment type="caution">
    <text evidence="8">The sequence shown here is derived from an EMBL/GenBank/DDBJ whole genome shotgun (WGS) entry which is preliminary data.</text>
</comment>
<dbReference type="PANTHER" id="PTHR32322">
    <property type="entry name" value="INNER MEMBRANE TRANSPORTER"/>
    <property type="match status" value="1"/>
</dbReference>
<feature type="transmembrane region" description="Helical" evidence="6">
    <location>
        <begin position="40"/>
        <end position="58"/>
    </location>
</feature>
<evidence type="ECO:0000313" key="8">
    <source>
        <dbReference type="EMBL" id="MBW8286111.1"/>
    </source>
</evidence>
<proteinExistence type="inferred from homology"/>
<reference evidence="8 9" key="1">
    <citation type="submission" date="2021-05" db="EMBL/GenBank/DDBJ databases">
        <title>Draft Whole Genome Sequencing Of Biosensor Chromobacterium violaceum Strain CV026 Reveals A Regulatory RNA In Chromobacterium violaceum Phenotype Regulatory Network.</title>
        <authorList>
            <person name="Hong K.W."/>
            <person name="Chan K.G."/>
            <person name="Chang C.-Y."/>
        </authorList>
    </citation>
    <scope>NUCLEOTIDE SEQUENCE [LARGE SCALE GENOMIC DNA]</scope>
    <source>
        <strain evidence="8 9">ATCC 31532</strain>
    </source>
</reference>
<sequence>MPSSPSRQGYLAAAGAVAIWTGFNIVSRLAGKSALAGTDILALRVGTAALILLAYGGLPRGAVRDPRQWLLALLGGLGVSVFAYCGFKYAPAAHGGLLLPGLQPFLSAAFAWLLAGEAVQRHKLPGYALIALGLAISAAPMFGDAGGHTLPGDVLLLLSSLCWASFGVLARRWGFQPWPLTRAITILAALIYLPIYALLLPKHLAEASWGMLAFQALYQGAGAAIGAMLLYLRASAILGTVRVSALFALIPLLAGLLAVPILGEPLTGYLAAGLVCVSLGAWLATRQGGAPAPAANLPAPAGRAG</sequence>
<evidence type="ECO:0000256" key="1">
    <source>
        <dbReference type="ARBA" id="ARBA00004141"/>
    </source>
</evidence>
<keyword evidence="3 6" id="KW-0812">Transmembrane</keyword>
<evidence type="ECO:0000256" key="2">
    <source>
        <dbReference type="ARBA" id="ARBA00007362"/>
    </source>
</evidence>
<feature type="transmembrane region" description="Helical" evidence="6">
    <location>
        <begin position="183"/>
        <end position="200"/>
    </location>
</feature>
<dbReference type="InterPro" id="IPR050638">
    <property type="entry name" value="AA-Vitamin_Transporters"/>
</dbReference>
<dbReference type="InterPro" id="IPR037185">
    <property type="entry name" value="EmrE-like"/>
</dbReference>
<evidence type="ECO:0000256" key="5">
    <source>
        <dbReference type="ARBA" id="ARBA00023136"/>
    </source>
</evidence>
<gene>
    <name evidence="8" type="ORF">KIF53_00495</name>
</gene>
<dbReference type="PANTHER" id="PTHR32322:SF2">
    <property type="entry name" value="EAMA DOMAIN-CONTAINING PROTEIN"/>
    <property type="match status" value="1"/>
</dbReference>
<feature type="transmembrane region" description="Helical" evidence="6">
    <location>
        <begin position="70"/>
        <end position="90"/>
    </location>
</feature>
<dbReference type="SUPFAM" id="SSF103481">
    <property type="entry name" value="Multidrug resistance efflux transporter EmrE"/>
    <property type="match status" value="2"/>
</dbReference>
<evidence type="ECO:0000256" key="6">
    <source>
        <dbReference type="SAM" id="Phobius"/>
    </source>
</evidence>
<feature type="domain" description="EamA" evidence="7">
    <location>
        <begin position="9"/>
        <end position="137"/>
    </location>
</feature>
<keyword evidence="9" id="KW-1185">Reference proteome</keyword>
<comment type="subcellular location">
    <subcellularLocation>
        <location evidence="1">Membrane</location>
        <topology evidence="1">Multi-pass membrane protein</topology>
    </subcellularLocation>
</comment>
<feature type="transmembrane region" description="Helical" evidence="6">
    <location>
        <begin position="212"/>
        <end position="232"/>
    </location>
</feature>
<organism evidence="8 9">
    <name type="scientific">Chromobacterium subtsugae</name>
    <dbReference type="NCBI Taxonomy" id="251747"/>
    <lineage>
        <taxon>Bacteria</taxon>
        <taxon>Pseudomonadati</taxon>
        <taxon>Pseudomonadota</taxon>
        <taxon>Betaproteobacteria</taxon>
        <taxon>Neisseriales</taxon>
        <taxon>Chromobacteriaceae</taxon>
        <taxon>Chromobacterium</taxon>
    </lineage>
</organism>
<accession>A0ABS7F8J2</accession>
<feature type="transmembrane region" description="Helical" evidence="6">
    <location>
        <begin position="268"/>
        <end position="285"/>
    </location>
</feature>
<evidence type="ECO:0000256" key="4">
    <source>
        <dbReference type="ARBA" id="ARBA00022989"/>
    </source>
</evidence>
<name>A0ABS7F8J2_9NEIS</name>
<feature type="domain" description="EamA" evidence="7">
    <location>
        <begin position="151"/>
        <end position="285"/>
    </location>
</feature>
<feature type="transmembrane region" description="Helical" evidence="6">
    <location>
        <begin position="96"/>
        <end position="115"/>
    </location>
</feature>
<dbReference type="Proteomes" id="UP000711178">
    <property type="component" value="Unassembled WGS sequence"/>
</dbReference>
<dbReference type="InterPro" id="IPR000620">
    <property type="entry name" value="EamA_dom"/>
</dbReference>
<protein>
    <submittedName>
        <fullName evidence="8">DMT family transporter</fullName>
    </submittedName>
</protein>
<keyword evidence="5 6" id="KW-0472">Membrane</keyword>
<feature type="transmembrane region" description="Helical" evidence="6">
    <location>
        <begin position="244"/>
        <end position="262"/>
    </location>
</feature>
<evidence type="ECO:0000256" key="3">
    <source>
        <dbReference type="ARBA" id="ARBA00022692"/>
    </source>
</evidence>